<keyword evidence="3 10" id="KW-0028">Amino-acid biosynthesis</keyword>
<organism evidence="13 14">
    <name type="scientific">Candidatus Methanobinarius endosymbioticus</name>
    <dbReference type="NCBI Taxonomy" id="2006182"/>
    <lineage>
        <taxon>Archaea</taxon>
        <taxon>Methanobacteriati</taxon>
        <taxon>Methanobacteriota</taxon>
        <taxon>Methanomada group</taxon>
        <taxon>Methanobacteria</taxon>
        <taxon>Methanobacteriales</taxon>
        <taxon>Methanobacteriaceae</taxon>
        <taxon>Candidatus Methanobinarius</taxon>
    </lineage>
</organism>
<feature type="active site" description="Nucleophile" evidence="10 11">
    <location>
        <position position="77"/>
    </location>
</feature>
<evidence type="ECO:0000256" key="10">
    <source>
        <dbReference type="HAMAP-Rule" id="MF_00278"/>
    </source>
</evidence>
<dbReference type="PANTHER" id="PTHR42701">
    <property type="entry name" value="IMIDAZOLE GLYCEROL PHOSPHATE SYNTHASE SUBUNIT HISH"/>
    <property type="match status" value="1"/>
</dbReference>
<comment type="subcellular location">
    <subcellularLocation>
        <location evidence="10">Cytoplasm</location>
    </subcellularLocation>
</comment>
<dbReference type="EC" id="3.5.1.2" evidence="10"/>
<comment type="caution">
    <text evidence="13">The sequence shown here is derived from an EMBL/GenBank/DDBJ whole genome shotgun (WGS) entry which is preliminary data.</text>
</comment>
<keyword evidence="13" id="KW-0808">Transferase</keyword>
<dbReference type="EMBL" id="NIZT01000030">
    <property type="protein sequence ID" value="RBQ22979.1"/>
    <property type="molecule type" value="Genomic_DNA"/>
</dbReference>
<evidence type="ECO:0000256" key="6">
    <source>
        <dbReference type="ARBA" id="ARBA00023102"/>
    </source>
</evidence>
<dbReference type="InterPro" id="IPR017926">
    <property type="entry name" value="GATASE"/>
</dbReference>
<evidence type="ECO:0000256" key="11">
    <source>
        <dbReference type="PIRSR" id="PIRSR000495-1"/>
    </source>
</evidence>
<reference evidence="13 14" key="1">
    <citation type="submission" date="2018-06" db="EMBL/GenBank/DDBJ databases">
        <title>Genomic insight into two independent archaeal endosymbiosis events.</title>
        <authorList>
            <person name="Lind A.E."/>
            <person name="Lewis W.H."/>
            <person name="Spang A."/>
            <person name="Guy L."/>
            <person name="Embley M.T."/>
            <person name="Ettema T.J.G."/>
        </authorList>
    </citation>
    <scope>NUCLEOTIDE SEQUENCE [LARGE SCALE GENOMIC DNA]</scope>
    <source>
        <strain evidence="13">NOE</strain>
    </source>
</reference>
<keyword evidence="6 10" id="KW-0368">Histidine biosynthesis</keyword>
<dbReference type="NCBIfam" id="TIGR01855">
    <property type="entry name" value="IMP_synth_hisH"/>
    <property type="match status" value="1"/>
</dbReference>
<feature type="active site" evidence="10 11">
    <location>
        <position position="188"/>
    </location>
</feature>
<evidence type="ECO:0000313" key="14">
    <source>
        <dbReference type="Proteomes" id="UP000253099"/>
    </source>
</evidence>
<evidence type="ECO:0000313" key="13">
    <source>
        <dbReference type="EMBL" id="RBQ22979.1"/>
    </source>
</evidence>
<dbReference type="Gene3D" id="3.40.50.880">
    <property type="match status" value="1"/>
</dbReference>
<keyword evidence="7 10" id="KW-0456">Lyase</keyword>
<comment type="catalytic activity">
    <reaction evidence="8 10">
        <text>5-[(5-phospho-1-deoxy-D-ribulos-1-ylimino)methylamino]-1-(5-phospho-beta-D-ribosyl)imidazole-4-carboxamide + L-glutamine = D-erythro-1-(imidazol-4-yl)glycerol 3-phosphate + 5-amino-1-(5-phospho-beta-D-ribosyl)imidazole-4-carboxamide + L-glutamate + H(+)</text>
        <dbReference type="Rhea" id="RHEA:24793"/>
        <dbReference type="ChEBI" id="CHEBI:15378"/>
        <dbReference type="ChEBI" id="CHEBI:29985"/>
        <dbReference type="ChEBI" id="CHEBI:58278"/>
        <dbReference type="ChEBI" id="CHEBI:58359"/>
        <dbReference type="ChEBI" id="CHEBI:58475"/>
        <dbReference type="ChEBI" id="CHEBI:58525"/>
        <dbReference type="EC" id="4.3.2.10"/>
    </reaction>
</comment>
<evidence type="ECO:0000256" key="5">
    <source>
        <dbReference type="ARBA" id="ARBA00022962"/>
    </source>
</evidence>
<dbReference type="PANTHER" id="PTHR42701:SF1">
    <property type="entry name" value="IMIDAZOLE GLYCEROL PHOSPHATE SYNTHASE SUBUNIT HISH"/>
    <property type="match status" value="1"/>
</dbReference>
<dbReference type="AlphaFoldDB" id="A0A366MBS2"/>
<proteinExistence type="inferred from homology"/>
<dbReference type="GO" id="GO:0004359">
    <property type="term" value="F:glutaminase activity"/>
    <property type="evidence" value="ECO:0007669"/>
    <property type="project" value="UniProtKB-EC"/>
</dbReference>
<dbReference type="CDD" id="cd01748">
    <property type="entry name" value="GATase1_IGP_Synthase"/>
    <property type="match status" value="1"/>
</dbReference>
<dbReference type="InterPro" id="IPR010139">
    <property type="entry name" value="Imidazole-glycPsynth_HisH"/>
</dbReference>
<evidence type="ECO:0000256" key="2">
    <source>
        <dbReference type="ARBA" id="ARBA00011152"/>
    </source>
</evidence>
<comment type="function">
    <text evidence="10">IGPS catalyzes the conversion of PRFAR and glutamine to IGP, AICAR and glutamate. The HisH subunit catalyzes the hydrolysis of glutamine to glutamate and ammonia as part of the synthesis of IGP and AICAR. The resulting ammonia molecule is channeled to the active site of HisF.</text>
</comment>
<comment type="subunit">
    <text evidence="2 10">Heterodimer of HisH and HisF.</text>
</comment>
<evidence type="ECO:0000256" key="7">
    <source>
        <dbReference type="ARBA" id="ARBA00023239"/>
    </source>
</evidence>
<evidence type="ECO:0000256" key="9">
    <source>
        <dbReference type="ARBA" id="ARBA00049534"/>
    </source>
</evidence>
<dbReference type="EC" id="4.3.2.10" evidence="10"/>
<dbReference type="GO" id="GO:0000107">
    <property type="term" value="F:imidazoleglycerol-phosphate synthase activity"/>
    <property type="evidence" value="ECO:0007669"/>
    <property type="project" value="UniProtKB-UniRule"/>
</dbReference>
<evidence type="ECO:0000256" key="4">
    <source>
        <dbReference type="ARBA" id="ARBA00022801"/>
    </source>
</evidence>
<protein>
    <recommendedName>
        <fullName evidence="10">Imidazole glycerol phosphate synthase subunit HisH</fullName>
        <ecNumber evidence="10">4.3.2.10</ecNumber>
    </recommendedName>
    <alternativeName>
        <fullName evidence="10">IGP synthase glutaminase subunit</fullName>
        <ecNumber evidence="10">3.5.1.2</ecNumber>
    </alternativeName>
    <alternativeName>
        <fullName evidence="10">IGP synthase subunit HisH</fullName>
    </alternativeName>
    <alternativeName>
        <fullName evidence="10">ImGP synthase subunit HisH</fullName>
        <shortName evidence="10">IGPS subunit HisH</shortName>
    </alternativeName>
</protein>
<dbReference type="PIRSF" id="PIRSF000495">
    <property type="entry name" value="Amidotransf_hisH"/>
    <property type="match status" value="1"/>
</dbReference>
<keyword evidence="4 10" id="KW-0378">Hydrolase</keyword>
<dbReference type="Pfam" id="PF00117">
    <property type="entry name" value="GATase"/>
    <property type="match status" value="1"/>
</dbReference>
<evidence type="ECO:0000256" key="8">
    <source>
        <dbReference type="ARBA" id="ARBA00047838"/>
    </source>
</evidence>
<accession>A0A366MBS2</accession>
<dbReference type="UniPathway" id="UPA00031">
    <property type="reaction ID" value="UER00010"/>
</dbReference>
<dbReference type="Proteomes" id="UP000253099">
    <property type="component" value="Unassembled WGS sequence"/>
</dbReference>
<keyword evidence="10" id="KW-0963">Cytoplasm</keyword>
<dbReference type="SUPFAM" id="SSF52317">
    <property type="entry name" value="Class I glutamine amidotransferase-like"/>
    <property type="match status" value="1"/>
</dbReference>
<comment type="catalytic activity">
    <reaction evidence="9 10">
        <text>L-glutamine + H2O = L-glutamate + NH4(+)</text>
        <dbReference type="Rhea" id="RHEA:15889"/>
        <dbReference type="ChEBI" id="CHEBI:15377"/>
        <dbReference type="ChEBI" id="CHEBI:28938"/>
        <dbReference type="ChEBI" id="CHEBI:29985"/>
        <dbReference type="ChEBI" id="CHEBI:58359"/>
        <dbReference type="EC" id="3.5.1.2"/>
    </reaction>
</comment>
<keyword evidence="13" id="KW-0328">Glycosyltransferase</keyword>
<name>A0A366MBS2_9EURY</name>
<dbReference type="GO" id="GO:0005737">
    <property type="term" value="C:cytoplasm"/>
    <property type="evidence" value="ECO:0007669"/>
    <property type="project" value="UniProtKB-SubCell"/>
</dbReference>
<feature type="active site" evidence="10 11">
    <location>
        <position position="186"/>
    </location>
</feature>
<dbReference type="PROSITE" id="PS51273">
    <property type="entry name" value="GATASE_TYPE_1"/>
    <property type="match status" value="1"/>
</dbReference>
<keyword evidence="5 10" id="KW-0315">Glutamine amidotransferase</keyword>
<dbReference type="GO" id="GO:0016829">
    <property type="term" value="F:lyase activity"/>
    <property type="evidence" value="ECO:0007669"/>
    <property type="project" value="UniProtKB-KW"/>
</dbReference>
<keyword evidence="14" id="KW-1185">Reference proteome</keyword>
<evidence type="ECO:0000256" key="1">
    <source>
        <dbReference type="ARBA" id="ARBA00005091"/>
    </source>
</evidence>
<feature type="domain" description="Glutamine amidotransferase" evidence="12">
    <location>
        <begin position="4"/>
        <end position="202"/>
    </location>
</feature>
<dbReference type="HAMAP" id="MF_00278">
    <property type="entry name" value="HisH"/>
    <property type="match status" value="1"/>
</dbReference>
<sequence>MITVIDYGSGNLRSISNSFSHINVESTITNDPEEVAEAEYLVLPGVGAFGQIMKSIEPYKKVIKEHVDDGKPFLGVCLGLQALLSSSEEAPGVKGLSIFKGEVKKLPNDNRMLKMPHMGWNRLDMTLCEPKKTCAIIDGIVQDYFYFVHSYYAAPDDEEVIAGTVKYGFDVTAVLHENNVYATQFHPEKSGVSGLKMLKNFVTMSI</sequence>
<comment type="pathway">
    <text evidence="1 10">Amino-acid biosynthesis; L-histidine biosynthesis; L-histidine from 5-phospho-alpha-D-ribose 1-diphosphate: step 5/9.</text>
</comment>
<evidence type="ECO:0000256" key="3">
    <source>
        <dbReference type="ARBA" id="ARBA00022605"/>
    </source>
</evidence>
<dbReference type="InterPro" id="IPR029062">
    <property type="entry name" value="Class_I_gatase-like"/>
</dbReference>
<dbReference type="GO" id="GO:0000105">
    <property type="term" value="P:L-histidine biosynthetic process"/>
    <property type="evidence" value="ECO:0007669"/>
    <property type="project" value="UniProtKB-UniRule"/>
</dbReference>
<gene>
    <name evidence="10 13" type="primary">hisH</name>
    <name evidence="13" type="ORF">ALNOE001_12390</name>
</gene>
<evidence type="ECO:0000259" key="12">
    <source>
        <dbReference type="Pfam" id="PF00117"/>
    </source>
</evidence>